<comment type="caution">
    <text evidence="3">The sequence shown here is derived from an EMBL/GenBank/DDBJ whole genome shotgun (WGS) entry which is preliminary data.</text>
</comment>
<dbReference type="SUPFAM" id="SSF51735">
    <property type="entry name" value="NAD(P)-binding Rossmann-fold domains"/>
    <property type="match status" value="1"/>
</dbReference>
<evidence type="ECO:0000256" key="1">
    <source>
        <dbReference type="ARBA" id="ARBA00006484"/>
    </source>
</evidence>
<dbReference type="InterPro" id="IPR036291">
    <property type="entry name" value="NAD(P)-bd_dom_sf"/>
</dbReference>
<dbReference type="InterPro" id="IPR002347">
    <property type="entry name" value="SDR_fam"/>
</dbReference>
<dbReference type="PRINTS" id="PR00080">
    <property type="entry name" value="SDRFAMILY"/>
</dbReference>
<protein>
    <recommendedName>
        <fullName evidence="5">Short chain dehydrogenase</fullName>
    </recommendedName>
</protein>
<dbReference type="EMBL" id="JAPDRL010000023">
    <property type="protein sequence ID" value="KAJ9665994.1"/>
    <property type="molecule type" value="Genomic_DNA"/>
</dbReference>
<dbReference type="Proteomes" id="UP001172684">
    <property type="component" value="Unassembled WGS sequence"/>
</dbReference>
<evidence type="ECO:0000313" key="4">
    <source>
        <dbReference type="Proteomes" id="UP001172684"/>
    </source>
</evidence>
<gene>
    <name evidence="3" type="ORF">H2201_003905</name>
</gene>
<dbReference type="PANTHER" id="PTHR43544:SF32">
    <property type="entry name" value="CHAIN DEHYDROGENASE, PUTATIVE (AFU_ORTHOLOGUE AFUA_5G01530)-RELATED"/>
    <property type="match status" value="1"/>
</dbReference>
<dbReference type="PANTHER" id="PTHR43544">
    <property type="entry name" value="SHORT-CHAIN DEHYDROGENASE/REDUCTASE"/>
    <property type="match status" value="1"/>
</dbReference>
<evidence type="ECO:0000256" key="2">
    <source>
        <dbReference type="RuleBase" id="RU000363"/>
    </source>
</evidence>
<evidence type="ECO:0000313" key="3">
    <source>
        <dbReference type="EMBL" id="KAJ9665994.1"/>
    </source>
</evidence>
<sequence length="255" mass="26052">MIMATSKPLVLITGANQGIGLATAQQLASSGKYHVLLGSRSSSKADAAIQQLLADTQYPVDAAAVSPITIDITSDSSIAAAAKFVGDTYGSLAVLINNAGISSGPAGSSLRENFRAVFETNVFGAAVVIDAFLPLLRASSYPDRRIVNVTSGLGQIGMAGARGSPFNARAYAAPEYRSSKAALNMLTAVNAVLLADEGIAVVAAAPGFCRTSFTGGQGSKDASEGARVIVRAATEGDPKEMYGTLVADEGTQFGW</sequence>
<name>A0ABQ9NUA1_9PEZI</name>
<keyword evidence="4" id="KW-1185">Reference proteome</keyword>
<reference evidence="3" key="1">
    <citation type="submission" date="2022-10" db="EMBL/GenBank/DDBJ databases">
        <title>Culturing micro-colonial fungi from biological soil crusts in the Mojave desert and describing Neophaeococcomyces mojavensis, and introducing the new genera and species Taxawa tesnikishii.</title>
        <authorList>
            <person name="Kurbessoian T."/>
            <person name="Stajich J.E."/>
        </authorList>
    </citation>
    <scope>NUCLEOTIDE SEQUENCE</scope>
    <source>
        <strain evidence="3">TK_1</strain>
    </source>
</reference>
<organism evidence="3 4">
    <name type="scientific">Coniosporium apollinis</name>
    <dbReference type="NCBI Taxonomy" id="61459"/>
    <lineage>
        <taxon>Eukaryota</taxon>
        <taxon>Fungi</taxon>
        <taxon>Dikarya</taxon>
        <taxon>Ascomycota</taxon>
        <taxon>Pezizomycotina</taxon>
        <taxon>Dothideomycetes</taxon>
        <taxon>Dothideomycetes incertae sedis</taxon>
        <taxon>Coniosporium</taxon>
    </lineage>
</organism>
<comment type="similarity">
    <text evidence="1 2">Belongs to the short-chain dehydrogenases/reductases (SDR) family.</text>
</comment>
<accession>A0ABQ9NUA1</accession>
<dbReference type="PRINTS" id="PR00081">
    <property type="entry name" value="GDHRDH"/>
</dbReference>
<dbReference type="InterPro" id="IPR051468">
    <property type="entry name" value="Fungal_SecMetab_SDRs"/>
</dbReference>
<dbReference type="Pfam" id="PF00106">
    <property type="entry name" value="adh_short"/>
    <property type="match status" value="1"/>
</dbReference>
<evidence type="ECO:0008006" key="5">
    <source>
        <dbReference type="Google" id="ProtNLM"/>
    </source>
</evidence>
<dbReference type="Gene3D" id="3.40.50.720">
    <property type="entry name" value="NAD(P)-binding Rossmann-like Domain"/>
    <property type="match status" value="1"/>
</dbReference>
<proteinExistence type="inferred from homology"/>